<dbReference type="Pfam" id="PF00085">
    <property type="entry name" value="Thioredoxin"/>
    <property type="match status" value="1"/>
</dbReference>
<dbReference type="EMBL" id="QQAV01000002">
    <property type="protein sequence ID" value="RDI27462.1"/>
    <property type="molecule type" value="Genomic_DNA"/>
</dbReference>
<organism evidence="3 4">
    <name type="scientific">Pseudacidovorax intermedius</name>
    <dbReference type="NCBI Taxonomy" id="433924"/>
    <lineage>
        <taxon>Bacteria</taxon>
        <taxon>Pseudomonadati</taxon>
        <taxon>Pseudomonadota</taxon>
        <taxon>Betaproteobacteria</taxon>
        <taxon>Burkholderiales</taxon>
        <taxon>Comamonadaceae</taxon>
        <taxon>Pseudacidovorax</taxon>
    </lineage>
</organism>
<feature type="region of interest" description="Disordered" evidence="1">
    <location>
        <begin position="1"/>
        <end position="22"/>
    </location>
</feature>
<reference evidence="3 4" key="1">
    <citation type="submission" date="2018-07" db="EMBL/GenBank/DDBJ databases">
        <title>Genomic Encyclopedia of Type Strains, Phase IV (KMG-IV): sequencing the most valuable type-strain genomes for metagenomic binning, comparative biology and taxonomic classification.</title>
        <authorList>
            <person name="Goeker M."/>
        </authorList>
    </citation>
    <scope>NUCLEOTIDE SEQUENCE [LARGE SCALE GENOMIC DNA]</scope>
    <source>
        <strain evidence="3 4">DSM 21352</strain>
    </source>
</reference>
<comment type="caution">
    <text evidence="3">The sequence shown here is derived from an EMBL/GenBank/DDBJ whole genome shotgun (WGS) entry which is preliminary data.</text>
</comment>
<dbReference type="STRING" id="433924.NS331_17490"/>
<feature type="domain" description="Thioredoxin" evidence="2">
    <location>
        <begin position="9"/>
        <end position="123"/>
    </location>
</feature>
<evidence type="ECO:0000313" key="4">
    <source>
        <dbReference type="Proteomes" id="UP000255265"/>
    </source>
</evidence>
<gene>
    <name evidence="3" type="ORF">DFR41_102502</name>
</gene>
<dbReference type="PROSITE" id="PS51352">
    <property type="entry name" value="THIOREDOXIN_2"/>
    <property type="match status" value="1"/>
</dbReference>
<evidence type="ECO:0000313" key="3">
    <source>
        <dbReference type="EMBL" id="RDI27462.1"/>
    </source>
</evidence>
<keyword evidence="4" id="KW-1185">Reference proteome</keyword>
<dbReference type="Gene3D" id="3.40.30.10">
    <property type="entry name" value="Glutaredoxin"/>
    <property type="match status" value="1"/>
</dbReference>
<protein>
    <submittedName>
        <fullName evidence="3">Thioredoxin 1</fullName>
    </submittedName>
</protein>
<name>A0A370FJY8_9BURK</name>
<dbReference type="InterPro" id="IPR036249">
    <property type="entry name" value="Thioredoxin-like_sf"/>
</dbReference>
<sequence>MPALPHTRPARRCHTPDMTRPYEPETLRQDEVAALTGPTVLEFGANWCGICKGAQPAITEALAEAPEGLRHIKVEDGSGRPLGRAFSVKLWPTLVFLKDGQEVARVVRPASADAVREPLRQLA</sequence>
<dbReference type="InterPro" id="IPR013766">
    <property type="entry name" value="Thioredoxin_domain"/>
</dbReference>
<dbReference type="AlphaFoldDB" id="A0A370FJY8"/>
<evidence type="ECO:0000259" key="2">
    <source>
        <dbReference type="PROSITE" id="PS51352"/>
    </source>
</evidence>
<dbReference type="SUPFAM" id="SSF52833">
    <property type="entry name" value="Thioredoxin-like"/>
    <property type="match status" value="1"/>
</dbReference>
<accession>A0A370FJY8</accession>
<evidence type="ECO:0000256" key="1">
    <source>
        <dbReference type="SAM" id="MobiDB-lite"/>
    </source>
</evidence>
<dbReference type="CDD" id="cd02947">
    <property type="entry name" value="TRX_family"/>
    <property type="match status" value="1"/>
</dbReference>
<dbReference type="Proteomes" id="UP000255265">
    <property type="component" value="Unassembled WGS sequence"/>
</dbReference>
<proteinExistence type="predicted"/>